<feature type="domain" description="VWFA" evidence="2">
    <location>
        <begin position="445"/>
        <end position="636"/>
    </location>
</feature>
<evidence type="ECO:0000313" key="4">
    <source>
        <dbReference type="Proteomes" id="UP000078290"/>
    </source>
</evidence>
<proteinExistence type="predicted"/>
<reference evidence="4" key="1">
    <citation type="submission" date="2016-05" db="EMBL/GenBank/DDBJ databases">
        <authorList>
            <person name="Wang W."/>
            <person name="Zhu L."/>
        </authorList>
    </citation>
    <scope>NUCLEOTIDE SEQUENCE [LARGE SCALE GENOMIC DNA]</scope>
    <source>
        <strain evidence="4">W-2</strain>
    </source>
</reference>
<dbReference type="OrthoDB" id="2370292at2"/>
<dbReference type="Pfam" id="PF00092">
    <property type="entry name" value="VWA"/>
    <property type="match status" value="1"/>
</dbReference>
<feature type="compositionally biased region" description="Basic and acidic residues" evidence="1">
    <location>
        <begin position="341"/>
        <end position="355"/>
    </location>
</feature>
<dbReference type="RefSeq" id="WP_064550478.1">
    <property type="nucleotide sequence ID" value="NZ_LXMA01000004.1"/>
</dbReference>
<evidence type="ECO:0000259" key="2">
    <source>
        <dbReference type="SMART" id="SM00327"/>
    </source>
</evidence>
<dbReference type="PANTHER" id="PTHR41248">
    <property type="entry name" value="NORD PROTEIN"/>
    <property type="match status" value="1"/>
</dbReference>
<dbReference type="InterPro" id="IPR051928">
    <property type="entry name" value="NorD/CobT"/>
</dbReference>
<evidence type="ECO:0000313" key="3">
    <source>
        <dbReference type="EMBL" id="OAT73961.1"/>
    </source>
</evidence>
<dbReference type="SUPFAM" id="SSF53300">
    <property type="entry name" value="vWA-like"/>
    <property type="match status" value="1"/>
</dbReference>
<dbReference type="Proteomes" id="UP000078290">
    <property type="component" value="Unassembled WGS sequence"/>
</dbReference>
<evidence type="ECO:0000256" key="1">
    <source>
        <dbReference type="SAM" id="MobiDB-lite"/>
    </source>
</evidence>
<dbReference type="InterPro" id="IPR002035">
    <property type="entry name" value="VWF_A"/>
</dbReference>
<dbReference type="SMART" id="SM00327">
    <property type="entry name" value="VWA"/>
    <property type="match status" value="1"/>
</dbReference>
<dbReference type="CDD" id="cd01454">
    <property type="entry name" value="vWA_norD_type"/>
    <property type="match status" value="1"/>
</dbReference>
<organism evidence="3 4">
    <name type="scientific">Parageobacillus thermoglucosidasius</name>
    <name type="common">Geobacillus thermoglucosidasius</name>
    <dbReference type="NCBI Taxonomy" id="1426"/>
    <lineage>
        <taxon>Bacteria</taxon>
        <taxon>Bacillati</taxon>
        <taxon>Bacillota</taxon>
        <taxon>Bacilli</taxon>
        <taxon>Bacillales</taxon>
        <taxon>Anoxybacillaceae</taxon>
        <taxon>Parageobacillus</taxon>
    </lineage>
</organism>
<gene>
    <name evidence="3" type="ORF">A7K69_16765</name>
</gene>
<dbReference type="EMBL" id="LXMA01000004">
    <property type="protein sequence ID" value="OAT73961.1"/>
    <property type="molecule type" value="Genomic_DNA"/>
</dbReference>
<dbReference type="Gene3D" id="3.40.50.410">
    <property type="entry name" value="von Willebrand factor, type A domain"/>
    <property type="match status" value="1"/>
</dbReference>
<dbReference type="AlphaFoldDB" id="A0A1B7KV80"/>
<dbReference type="PANTHER" id="PTHR41248:SF1">
    <property type="entry name" value="NORD PROTEIN"/>
    <property type="match status" value="1"/>
</dbReference>
<dbReference type="InterPro" id="IPR036465">
    <property type="entry name" value="vWFA_dom_sf"/>
</dbReference>
<sequence length="640" mass="74347">MERFIQFNDKKIDSFLFMQLSDLAKTLAKHSDWEIEFGFQSYVDFPNRKLYVSHFWDNRPKEEKENGLKSDVCLRAVGTLFHTDFSEVTAFLGNIKNSSIPSFAKQLFVLAEDLRLEEICKRERPGTKKWFRIRRDVYRRYFQSQANANLIRSMYTDALFSVVYLLLTSDSPLEDVPAIHEPIDRMMPWLRQTLPQFFDAASTKDVAHITSMIAEALDDVLTSDMLNTYFYLPEQSYNNVEKIGLTLKDLKRTDPLNNCDILDKEKGGDEDVHEQELPTWHRETSDMTKSFLRFELEQGSRTDLLGEGEREGEDGDQALAIVQGSARKSNRNDYMKQSAYEQKRERKQAGRGERYGKDNRYAEAIFLLPASPSPQQVAQYEQKKADILSYQKKLKQMIEKTLEHQKTLPRTDLHFGRLHKKLLRLWTDEQPRLFYKKHQPSSRIDAVFTLLVDCSASMYDKMEETKRGVILFHEALKALLVPHQIVGFWEDPNEATETKQPNYFQTVISFAQSRKKESGPAIMQLEAQEDNRDGFAIRVMTEQLLKRPEKQKFLLVFSDGEPAALGYEQNGIIDTHEAVLEARKHHIEVINVFLANGEIDEGQRETVQNIYGKHSIVVPNVEQLPDFLFPLLKKLLYKSL</sequence>
<name>A0A1B7KV80_PARTM</name>
<protein>
    <recommendedName>
        <fullName evidence="2">VWFA domain-containing protein</fullName>
    </recommendedName>
</protein>
<feature type="region of interest" description="Disordered" evidence="1">
    <location>
        <begin position="327"/>
        <end position="355"/>
    </location>
</feature>
<comment type="caution">
    <text evidence="3">The sequence shown here is derived from an EMBL/GenBank/DDBJ whole genome shotgun (WGS) entry which is preliminary data.</text>
</comment>
<accession>A0A1B7KV80</accession>